<organism evidence="1 2">
    <name type="scientific">Erwinia phage vB_EamM_Y3</name>
    <dbReference type="NCBI Taxonomy" id="1983553"/>
    <lineage>
        <taxon>Viruses</taxon>
        <taxon>Duplodnaviria</taxon>
        <taxon>Heunggongvirae</taxon>
        <taxon>Uroviricota</taxon>
        <taxon>Caudoviricetes</taxon>
        <taxon>Sasquatchvirus</taxon>
        <taxon>Sasquatchvirus Y3</taxon>
    </lineage>
</organism>
<name>A0A2H4IB14_9CAUD</name>
<protein>
    <submittedName>
        <fullName evidence="1">Uncharacterized protein</fullName>
    </submittedName>
</protein>
<evidence type="ECO:0000313" key="2">
    <source>
        <dbReference type="Proteomes" id="UP000240568"/>
    </source>
</evidence>
<sequence length="199" mass="20942">MRLLPNTAAALHRMAVNSAISTKPTTVTGVGSAVLLFKGVMPTKAELTDYLKTSITGNSYFIYPKPLLDARNTDYLGGVATIRPVSVQADTKYVAALSAAAANNILAGASDTRSCYIKADGTPTWFCYLMLGVNELDLSTGLVGNNLGRTVELFVGSVGDENSTADLKIVGGQVFANSSATLDQSKAILLNDLVLKYAQ</sequence>
<keyword evidence="2" id="KW-1185">Reference proteome</keyword>
<dbReference type="Proteomes" id="UP000240568">
    <property type="component" value="Segment"/>
</dbReference>
<proteinExistence type="predicted"/>
<reference evidence="1 2" key="1">
    <citation type="submission" date="2017-04" db="EMBL/GenBank/DDBJ databases">
        <authorList>
            <person name="Afonso C.L."/>
            <person name="Miller P.J."/>
            <person name="Scott M.A."/>
            <person name="Spackman E."/>
            <person name="Goraichik I."/>
            <person name="Dimitrov K.M."/>
            <person name="Suarez D.L."/>
            <person name="Swayne D.E."/>
        </authorList>
    </citation>
    <scope>NUCLEOTIDE SEQUENCE [LARGE SCALE GENOMIC DNA]</scope>
</reference>
<dbReference type="EMBL" id="KY984068">
    <property type="protein sequence ID" value="ARW58719.1"/>
    <property type="molecule type" value="Genomic_DNA"/>
</dbReference>
<evidence type="ECO:0000313" key="1">
    <source>
        <dbReference type="EMBL" id="ARW58719.1"/>
    </source>
</evidence>
<gene>
    <name evidence="1" type="ORF">Y3_079</name>
</gene>
<accession>A0A2H4IB14</accession>